<dbReference type="InterPro" id="IPR017871">
    <property type="entry name" value="ABC_transporter-like_CS"/>
</dbReference>
<dbReference type="InterPro" id="IPR003593">
    <property type="entry name" value="AAA+_ATPase"/>
</dbReference>
<proteinExistence type="inferred from homology"/>
<feature type="domain" description="ABC transporter" evidence="4">
    <location>
        <begin position="31"/>
        <end position="247"/>
    </location>
</feature>
<dbReference type="GO" id="GO:0022857">
    <property type="term" value="F:transmembrane transporter activity"/>
    <property type="evidence" value="ECO:0007669"/>
    <property type="project" value="TreeGrafter"/>
</dbReference>
<dbReference type="PROSITE" id="PS50893">
    <property type="entry name" value="ABC_TRANSPORTER_2"/>
    <property type="match status" value="1"/>
</dbReference>
<dbReference type="AlphaFoldDB" id="A0A4Q2R8V5"/>
<evidence type="ECO:0000259" key="4">
    <source>
        <dbReference type="PROSITE" id="PS50893"/>
    </source>
</evidence>
<gene>
    <name evidence="5" type="ORF">D3272_17410</name>
</gene>
<dbReference type="SMART" id="SM00382">
    <property type="entry name" value="AAA"/>
    <property type="match status" value="1"/>
</dbReference>
<keyword evidence="3 5" id="KW-0067">ATP-binding</keyword>
<protein>
    <submittedName>
        <fullName evidence="5">ATP-binding cassette domain-containing protein</fullName>
    </submittedName>
</protein>
<dbReference type="InterPro" id="IPR015854">
    <property type="entry name" value="ABC_transpr_LolD-like"/>
</dbReference>
<comment type="similarity">
    <text evidence="1">Belongs to the ABC transporter superfamily.</text>
</comment>
<comment type="caution">
    <text evidence="5">The sequence shown here is derived from an EMBL/GenBank/DDBJ whole genome shotgun (WGS) entry which is preliminary data.</text>
</comment>
<evidence type="ECO:0000313" key="6">
    <source>
        <dbReference type="Proteomes" id="UP000289411"/>
    </source>
</evidence>
<dbReference type="Pfam" id="PF00005">
    <property type="entry name" value="ABC_tran"/>
    <property type="match status" value="1"/>
</dbReference>
<dbReference type="PANTHER" id="PTHR24220">
    <property type="entry name" value="IMPORT ATP-BINDING PROTEIN"/>
    <property type="match status" value="1"/>
</dbReference>
<dbReference type="GO" id="GO:0005886">
    <property type="term" value="C:plasma membrane"/>
    <property type="evidence" value="ECO:0007669"/>
    <property type="project" value="TreeGrafter"/>
</dbReference>
<accession>A0A4Q2R8V5</accession>
<dbReference type="PANTHER" id="PTHR24220:SF659">
    <property type="entry name" value="TRANSPORTER, PUTATIVE-RELATED"/>
    <property type="match status" value="1"/>
</dbReference>
<dbReference type="InterPro" id="IPR003439">
    <property type="entry name" value="ABC_transporter-like_ATP-bd"/>
</dbReference>
<evidence type="ECO:0000256" key="1">
    <source>
        <dbReference type="ARBA" id="ARBA00005417"/>
    </source>
</evidence>
<dbReference type="GO" id="GO:0005524">
    <property type="term" value="F:ATP binding"/>
    <property type="evidence" value="ECO:0007669"/>
    <property type="project" value="UniProtKB-KW"/>
</dbReference>
<keyword evidence="6" id="KW-1185">Reference proteome</keyword>
<keyword evidence="2" id="KW-0547">Nucleotide-binding</keyword>
<evidence type="ECO:0000256" key="3">
    <source>
        <dbReference type="ARBA" id="ARBA00022840"/>
    </source>
</evidence>
<dbReference type="Gene3D" id="3.40.50.300">
    <property type="entry name" value="P-loop containing nucleotide triphosphate hydrolases"/>
    <property type="match status" value="1"/>
</dbReference>
<evidence type="ECO:0000313" key="5">
    <source>
        <dbReference type="EMBL" id="RYB03205.1"/>
    </source>
</evidence>
<dbReference type="OrthoDB" id="9802264at2"/>
<dbReference type="PROSITE" id="PS00211">
    <property type="entry name" value="ABC_TRANSPORTER_1"/>
    <property type="match status" value="1"/>
</dbReference>
<evidence type="ECO:0000256" key="2">
    <source>
        <dbReference type="ARBA" id="ARBA00022741"/>
    </source>
</evidence>
<reference evidence="5 6" key="1">
    <citation type="submission" date="2018-09" db="EMBL/GenBank/DDBJ databases">
        <authorList>
            <person name="Grouzdev D.S."/>
            <person name="Krutkina M.S."/>
        </authorList>
    </citation>
    <scope>NUCLEOTIDE SEQUENCE [LARGE SCALE GENOMIC DNA]</scope>
    <source>
        <strain evidence="5 6">RmlP001</strain>
    </source>
</reference>
<dbReference type="Proteomes" id="UP000289411">
    <property type="component" value="Unassembled WGS sequence"/>
</dbReference>
<dbReference type="InterPro" id="IPR027417">
    <property type="entry name" value="P-loop_NTPase"/>
</dbReference>
<organism evidence="5 6">
    <name type="scientific">Lichenibacterium ramalinae</name>
    <dbReference type="NCBI Taxonomy" id="2316527"/>
    <lineage>
        <taxon>Bacteria</taxon>
        <taxon>Pseudomonadati</taxon>
        <taxon>Pseudomonadota</taxon>
        <taxon>Alphaproteobacteria</taxon>
        <taxon>Hyphomicrobiales</taxon>
        <taxon>Lichenihabitantaceae</taxon>
        <taxon>Lichenibacterium</taxon>
    </lineage>
</organism>
<dbReference type="GO" id="GO:0016887">
    <property type="term" value="F:ATP hydrolysis activity"/>
    <property type="evidence" value="ECO:0007669"/>
    <property type="project" value="InterPro"/>
</dbReference>
<name>A0A4Q2R8V5_9HYPH</name>
<sequence length="257" mass="27267">MPRSRWSPRRRACWIDTASGRGLRSVTGTAIRIDAAEIGYPGRTVLRDLALTIAPGERVAVMGRSGSGKTTLLDLVYARAAGRAALVPQQAALVRRLSVFHNVHMARLDRHSTLFNLKTLVRPGRREVAAVRAVLDEVGLAPEIFRPAGDLSGGQQQRVSVARALHDGRPILVGDEPVSALDPVQGSAVLARLAARHETLVLALHDPALALAHATRVLVLDRGRIVLDAPARSLAPADVAAAYGAAEPGASGHDPRP</sequence>
<dbReference type="SUPFAM" id="SSF52540">
    <property type="entry name" value="P-loop containing nucleoside triphosphate hydrolases"/>
    <property type="match status" value="1"/>
</dbReference>
<dbReference type="EMBL" id="QYBC01000015">
    <property type="protein sequence ID" value="RYB03205.1"/>
    <property type="molecule type" value="Genomic_DNA"/>
</dbReference>
<reference evidence="5 6" key="2">
    <citation type="submission" date="2019-02" db="EMBL/GenBank/DDBJ databases">
        <title>'Lichenibacterium ramalinii' gen. nov. sp. nov., 'Lichenibacterium minor' gen. nov. sp. nov.</title>
        <authorList>
            <person name="Pankratov T."/>
        </authorList>
    </citation>
    <scope>NUCLEOTIDE SEQUENCE [LARGE SCALE GENOMIC DNA]</scope>
    <source>
        <strain evidence="5 6">RmlP001</strain>
    </source>
</reference>